<accession>A0AAU2H2B5</accession>
<reference evidence="2" key="1">
    <citation type="submission" date="2022-10" db="EMBL/GenBank/DDBJ databases">
        <title>The complete genomes of actinobacterial strains from the NBC collection.</title>
        <authorList>
            <person name="Joergensen T.S."/>
            <person name="Alvarez Arevalo M."/>
            <person name="Sterndorff E.B."/>
            <person name="Faurdal D."/>
            <person name="Vuksanovic O."/>
            <person name="Mourched A.-S."/>
            <person name="Charusanti P."/>
            <person name="Shaw S."/>
            <person name="Blin K."/>
            <person name="Weber T."/>
        </authorList>
    </citation>
    <scope>NUCLEOTIDE SEQUENCE</scope>
    <source>
        <strain evidence="2">NBC_00060</strain>
    </source>
</reference>
<keyword evidence="1" id="KW-0472">Membrane</keyword>
<evidence type="ECO:0000313" key="2">
    <source>
        <dbReference type="EMBL" id="WTU41537.1"/>
    </source>
</evidence>
<feature type="transmembrane region" description="Helical" evidence="1">
    <location>
        <begin position="111"/>
        <end position="134"/>
    </location>
</feature>
<keyword evidence="1" id="KW-0812">Transmembrane</keyword>
<name>A0AAU2H2B5_9ACTN</name>
<gene>
    <name evidence="2" type="ORF">OHV25_19085</name>
</gene>
<keyword evidence="1" id="KW-1133">Transmembrane helix</keyword>
<proteinExistence type="predicted"/>
<dbReference type="EMBL" id="CP108253">
    <property type="protein sequence ID" value="WTU41537.1"/>
    <property type="molecule type" value="Genomic_DNA"/>
</dbReference>
<organism evidence="2">
    <name type="scientific">Streptomyces sp. NBC_00060</name>
    <dbReference type="NCBI Taxonomy" id="2975636"/>
    <lineage>
        <taxon>Bacteria</taxon>
        <taxon>Bacillati</taxon>
        <taxon>Actinomycetota</taxon>
        <taxon>Actinomycetes</taxon>
        <taxon>Kitasatosporales</taxon>
        <taxon>Streptomycetaceae</taxon>
        <taxon>Streptomyces</taxon>
    </lineage>
</organism>
<protein>
    <recommendedName>
        <fullName evidence="3">Integral membrane protein</fullName>
    </recommendedName>
</protein>
<feature type="transmembrane region" description="Helical" evidence="1">
    <location>
        <begin position="55"/>
        <end position="77"/>
    </location>
</feature>
<evidence type="ECO:0000256" key="1">
    <source>
        <dbReference type="SAM" id="Phobius"/>
    </source>
</evidence>
<evidence type="ECO:0008006" key="3">
    <source>
        <dbReference type="Google" id="ProtNLM"/>
    </source>
</evidence>
<feature type="transmembrane region" description="Helical" evidence="1">
    <location>
        <begin position="21"/>
        <end position="43"/>
    </location>
</feature>
<sequence length="138" mass="13979">MSAHAAMPAPSRPGPLSGLTARLGLPVALIALPVVIGIFYGFWAASINRRGGEVTGANIALGLVSGAVIAALGLGLLMIQGRLPRELRAAAFGTLFGAGTGFLYAQSGESVFGASMMGALLGGGMMAAAFYTFYTRED</sequence>
<dbReference type="AlphaFoldDB" id="A0AAU2H2B5"/>